<dbReference type="Pfam" id="PF16925">
    <property type="entry name" value="TetR_C_13"/>
    <property type="match status" value="1"/>
</dbReference>
<feature type="domain" description="HTH tetR-type" evidence="5">
    <location>
        <begin position="9"/>
        <end position="69"/>
    </location>
</feature>
<dbReference type="PROSITE" id="PS01081">
    <property type="entry name" value="HTH_TETR_1"/>
    <property type="match status" value="1"/>
</dbReference>
<feature type="DNA-binding region" description="H-T-H motif" evidence="4">
    <location>
        <begin position="32"/>
        <end position="51"/>
    </location>
</feature>
<organism evidence="6 7">
    <name type="scientific">Pseudomonas farris</name>
    <dbReference type="NCBI Taxonomy" id="2841207"/>
    <lineage>
        <taxon>Bacteria</taxon>
        <taxon>Pseudomonadati</taxon>
        <taxon>Pseudomonadota</taxon>
        <taxon>Gammaproteobacteria</taxon>
        <taxon>Pseudomonadales</taxon>
        <taxon>Pseudomonadaceae</taxon>
        <taxon>Pseudomonas</taxon>
    </lineage>
</organism>
<dbReference type="InterPro" id="IPR023772">
    <property type="entry name" value="DNA-bd_HTH_TetR-type_CS"/>
</dbReference>
<evidence type="ECO:0000256" key="1">
    <source>
        <dbReference type="ARBA" id="ARBA00023015"/>
    </source>
</evidence>
<dbReference type="InterPro" id="IPR011075">
    <property type="entry name" value="TetR_C"/>
</dbReference>
<dbReference type="Pfam" id="PF00440">
    <property type="entry name" value="TetR_N"/>
    <property type="match status" value="1"/>
</dbReference>
<reference evidence="6" key="1">
    <citation type="submission" date="2021-06" db="EMBL/GenBank/DDBJ databases">
        <title>Updating the genus Pseudomonas: Description of 43 new species and partition of the Pseudomonas putida group.</title>
        <authorList>
            <person name="Girard L."/>
            <person name="Lood C."/>
            <person name="Vandamme P."/>
            <person name="Rokni-Zadeh H."/>
            <person name="Van Noort V."/>
            <person name="Hofte M."/>
            <person name="Lavigne R."/>
            <person name="De Mot R."/>
        </authorList>
    </citation>
    <scope>NUCLEOTIDE SEQUENCE</scope>
    <source>
        <strain evidence="6">SWRI79</strain>
    </source>
</reference>
<evidence type="ECO:0000256" key="4">
    <source>
        <dbReference type="PROSITE-ProRule" id="PRU00335"/>
    </source>
</evidence>
<evidence type="ECO:0000313" key="7">
    <source>
        <dbReference type="Proteomes" id="UP000886900"/>
    </source>
</evidence>
<keyword evidence="3" id="KW-0804">Transcription</keyword>
<dbReference type="InterPro" id="IPR001647">
    <property type="entry name" value="HTH_TetR"/>
</dbReference>
<accession>A0ABS6PTQ4</accession>
<evidence type="ECO:0000256" key="2">
    <source>
        <dbReference type="ARBA" id="ARBA00023125"/>
    </source>
</evidence>
<evidence type="ECO:0000259" key="5">
    <source>
        <dbReference type="PROSITE" id="PS50977"/>
    </source>
</evidence>
<evidence type="ECO:0000313" key="6">
    <source>
        <dbReference type="EMBL" id="MBV4463855.1"/>
    </source>
</evidence>
<comment type="caution">
    <text evidence="6">The sequence shown here is derived from an EMBL/GenBank/DDBJ whole genome shotgun (WGS) entry which is preliminary data.</text>
</comment>
<dbReference type="PROSITE" id="PS50977">
    <property type="entry name" value="HTH_TETR_2"/>
    <property type="match status" value="1"/>
</dbReference>
<dbReference type="PANTHER" id="PTHR47506">
    <property type="entry name" value="TRANSCRIPTIONAL REGULATORY PROTEIN"/>
    <property type="match status" value="1"/>
</dbReference>
<dbReference type="PANTHER" id="PTHR47506:SF1">
    <property type="entry name" value="HTH-TYPE TRANSCRIPTIONAL REGULATOR YJDC"/>
    <property type="match status" value="1"/>
</dbReference>
<sequence length="217" mass="23461">MADRGRPRNFDREKSLAKAMELFWEKGYEGASMAELTATMGIGSPSLYAAFGSKEGLFREAVDLYRATDGAAVWQETLAATSAYGAVEAFLMSSAREFSRIDKPSGCFIILSALHSTQASAAVGADVSAKRARNVEILAEKLAQGVQSGEIDEGVNVEAVARFLITVQQGMSIQARDGARRQKLEEIAHSALVAWQALTRDDSLAQNRDTTVLRTHS</sequence>
<proteinExistence type="predicted"/>
<keyword evidence="7" id="KW-1185">Reference proteome</keyword>
<dbReference type="RefSeq" id="WP_217856384.1">
    <property type="nucleotide sequence ID" value="NZ_JAHSTV010000004.1"/>
</dbReference>
<dbReference type="EMBL" id="JAHSTV010000004">
    <property type="protein sequence ID" value="MBV4463855.1"/>
    <property type="molecule type" value="Genomic_DNA"/>
</dbReference>
<evidence type="ECO:0000256" key="3">
    <source>
        <dbReference type="ARBA" id="ARBA00023163"/>
    </source>
</evidence>
<gene>
    <name evidence="6" type="ORF">KVG95_11010</name>
</gene>
<keyword evidence="2 4" id="KW-0238">DNA-binding</keyword>
<protein>
    <submittedName>
        <fullName evidence="6">TetR/AcrR family transcriptional regulator</fullName>
    </submittedName>
</protein>
<dbReference type="Proteomes" id="UP000886900">
    <property type="component" value="Unassembled WGS sequence"/>
</dbReference>
<keyword evidence="1" id="KW-0805">Transcription regulation</keyword>
<name>A0ABS6PTQ4_9PSED</name>